<sequence length="306" mass="35262">MRLLHEHEARFGLTLSIRPGYFDDTFNHRLWLPHLADVHTYLIDKFRRLCAPFIFFRYLEWDSEQDTDGEHGSRDKTIPHYHYVMAAKPKEPSKGSFPELAEKYFARKGAGCSACLDTLTSLESLQNWVGYCAKTLTRPSRRTNLAPPKTRWYSASQGFGFNSTEQVALRSDVARENAGDDAFCLDKHLDRVIHRQLAKKEGEAIRLPDGREGILLRSDHVQSEVCIDGSVEWFSNQELVTEDLDIPPVMHFHPPERTSGDIFNQRLDSDQPDDEKPTAFTPGAKAHKSRFILRNDNREIVYEREL</sequence>
<protein>
    <recommendedName>
        <fullName evidence="4">Replication protein</fullName>
    </recommendedName>
</protein>
<evidence type="ECO:0008006" key="4">
    <source>
        <dbReference type="Google" id="ProtNLM"/>
    </source>
</evidence>
<comment type="caution">
    <text evidence="2">The sequence shown here is derived from an EMBL/GenBank/DDBJ whole genome shotgun (WGS) entry which is preliminary data.</text>
</comment>
<evidence type="ECO:0000313" key="2">
    <source>
        <dbReference type="EMBL" id="PEN11419.1"/>
    </source>
</evidence>
<reference evidence="2 3" key="1">
    <citation type="submission" date="2017-10" db="EMBL/GenBank/DDBJ databases">
        <title>Draft genome of Longibacter Salinarum.</title>
        <authorList>
            <person name="Goh K.M."/>
            <person name="Shamsir M.S."/>
            <person name="Lim S.W."/>
        </authorList>
    </citation>
    <scope>NUCLEOTIDE SEQUENCE [LARGE SCALE GENOMIC DNA]</scope>
    <source>
        <strain evidence="2 3">KCTC 52045</strain>
    </source>
</reference>
<feature type="region of interest" description="Disordered" evidence="1">
    <location>
        <begin position="255"/>
        <end position="284"/>
    </location>
</feature>
<dbReference type="EMBL" id="PDEQ01000009">
    <property type="protein sequence ID" value="PEN11419.1"/>
    <property type="molecule type" value="Genomic_DNA"/>
</dbReference>
<accession>A0A2A8CUE8</accession>
<evidence type="ECO:0000256" key="1">
    <source>
        <dbReference type="SAM" id="MobiDB-lite"/>
    </source>
</evidence>
<name>A0A2A8CUE8_9BACT</name>
<evidence type="ECO:0000313" key="3">
    <source>
        <dbReference type="Proteomes" id="UP000220102"/>
    </source>
</evidence>
<proteinExistence type="predicted"/>
<keyword evidence="3" id="KW-1185">Reference proteome</keyword>
<organism evidence="2 3">
    <name type="scientific">Longibacter salinarum</name>
    <dbReference type="NCBI Taxonomy" id="1850348"/>
    <lineage>
        <taxon>Bacteria</taxon>
        <taxon>Pseudomonadati</taxon>
        <taxon>Rhodothermota</taxon>
        <taxon>Rhodothermia</taxon>
        <taxon>Rhodothermales</taxon>
        <taxon>Salisaetaceae</taxon>
        <taxon>Longibacter</taxon>
    </lineage>
</organism>
<dbReference type="AlphaFoldDB" id="A0A2A8CUE8"/>
<gene>
    <name evidence="2" type="ORF">CRI94_15400</name>
</gene>
<dbReference type="Proteomes" id="UP000220102">
    <property type="component" value="Unassembled WGS sequence"/>
</dbReference>